<evidence type="ECO:0000313" key="3">
    <source>
        <dbReference type="EMBL" id="CAB4867047.1"/>
    </source>
</evidence>
<evidence type="ECO:0000256" key="2">
    <source>
        <dbReference type="SAM" id="Phobius"/>
    </source>
</evidence>
<keyword evidence="2" id="KW-0472">Membrane</keyword>
<dbReference type="AlphaFoldDB" id="A0A6J7D8A5"/>
<feature type="region of interest" description="Disordered" evidence="1">
    <location>
        <begin position="47"/>
        <end position="91"/>
    </location>
</feature>
<accession>A0A6J7D8A5</accession>
<keyword evidence="2" id="KW-0812">Transmembrane</keyword>
<name>A0A6J7D8A5_9ZZZZ</name>
<organism evidence="3">
    <name type="scientific">freshwater metagenome</name>
    <dbReference type="NCBI Taxonomy" id="449393"/>
    <lineage>
        <taxon>unclassified sequences</taxon>
        <taxon>metagenomes</taxon>
        <taxon>ecological metagenomes</taxon>
    </lineage>
</organism>
<proteinExistence type="predicted"/>
<reference evidence="3" key="1">
    <citation type="submission" date="2020-05" db="EMBL/GenBank/DDBJ databases">
        <authorList>
            <person name="Chiriac C."/>
            <person name="Salcher M."/>
            <person name="Ghai R."/>
            <person name="Kavagutti S V."/>
        </authorList>
    </citation>
    <scope>NUCLEOTIDE SEQUENCE</scope>
</reference>
<sequence length="91" mass="9760">MITRLADEDLSSVIDGAGPIAGLFMVVLAIAVFVIWKSMNKQFKRIDPNLPMGRDDRMQAADRTLTAEAVERGATDEAPGEQGKDDDPAAG</sequence>
<protein>
    <submittedName>
        <fullName evidence="3">Unannotated protein</fullName>
    </submittedName>
</protein>
<feature type="compositionally biased region" description="Basic and acidic residues" evidence="1">
    <location>
        <begin position="82"/>
        <end position="91"/>
    </location>
</feature>
<gene>
    <name evidence="3" type="ORF">UFOPK3402_00505</name>
</gene>
<evidence type="ECO:0000256" key="1">
    <source>
        <dbReference type="SAM" id="MobiDB-lite"/>
    </source>
</evidence>
<dbReference type="EMBL" id="CAFBLS010000042">
    <property type="protein sequence ID" value="CAB4867047.1"/>
    <property type="molecule type" value="Genomic_DNA"/>
</dbReference>
<feature type="transmembrane region" description="Helical" evidence="2">
    <location>
        <begin position="16"/>
        <end position="36"/>
    </location>
</feature>
<keyword evidence="2" id="KW-1133">Transmembrane helix</keyword>